<evidence type="ECO:0000313" key="2">
    <source>
        <dbReference type="Proteomes" id="UP000179621"/>
    </source>
</evidence>
<accession>A0ABX3C5W3</accession>
<protein>
    <recommendedName>
        <fullName evidence="3">WYL domain-containing protein</fullName>
    </recommendedName>
</protein>
<name>A0ABX3C5W3_9MYCO</name>
<dbReference type="EMBL" id="MLIH01000002">
    <property type="protein sequence ID" value="OHU13877.1"/>
    <property type="molecule type" value="Genomic_DNA"/>
</dbReference>
<comment type="caution">
    <text evidence="1">The sequence shown here is derived from an EMBL/GenBank/DDBJ whole genome shotgun (WGS) entry which is preliminary data.</text>
</comment>
<gene>
    <name evidence="1" type="ORF">BKG73_04190</name>
</gene>
<evidence type="ECO:0000313" key="1">
    <source>
        <dbReference type="EMBL" id="OHU13877.1"/>
    </source>
</evidence>
<keyword evidence="2" id="KW-1185">Reference proteome</keyword>
<reference evidence="1 2" key="1">
    <citation type="submission" date="2016-10" db="EMBL/GenBank/DDBJ databases">
        <title>Evaluation of Human, Animal and Environmental Mycobacterium chelonae Isolates by Core Genome Phylogenomic Analysis, Targeted Gene Comparison, and Anti-microbial Susceptibility Patterns: A Tale of Mistaken Identities.</title>
        <authorList>
            <person name="Fogelson S.B."/>
            <person name="Camus A.C."/>
            <person name="Lorenz W."/>
            <person name="Vasireddy R."/>
            <person name="Vasireddy S."/>
            <person name="Smith T."/>
            <person name="Brown-Elliott B.A."/>
            <person name="Wallace R.J.Jr."/>
            <person name="Hasan N.A."/>
            <person name="Reischl U."/>
            <person name="Sanchez S."/>
        </authorList>
    </citation>
    <scope>NUCLEOTIDE SEQUENCE [LARGE SCALE GENOMIC DNA]</scope>
    <source>
        <strain evidence="1 2">8528</strain>
    </source>
</reference>
<sequence length="313" mass="35744">MEPRLAGGDDLLTELLYIRKDAGFTSDRIVNASILRGMLGGDCEPFEALRERFVSAINSLADPDVTLLLSAYALTPETTNTPTLRQRRQHYGQQIGRKIDTVATREDAAIQHLRAQLLTGWYPAAPLPGRVPELHNGIVLEAIDIVTVIADRHWQQTRECYRFLALFDEMDYVTISSSYPAKAIPEKGFRVTTKRTGESYSHQFWHHTPMRRGHFYDLSFTLIPDPKQAVERSNLLLTEDSRAFHERTLTASFEAVFIGGKPARIWQFERLSFFERPGNPSPRQLLDFKETSSVKAHYRDLYGGLFNGVAWEW</sequence>
<proteinExistence type="predicted"/>
<evidence type="ECO:0008006" key="3">
    <source>
        <dbReference type="Google" id="ProtNLM"/>
    </source>
</evidence>
<organism evidence="1 2">
    <name type="scientific">Mycobacteroides saopaulense</name>
    <dbReference type="NCBI Taxonomy" id="1578165"/>
    <lineage>
        <taxon>Bacteria</taxon>
        <taxon>Bacillati</taxon>
        <taxon>Actinomycetota</taxon>
        <taxon>Actinomycetes</taxon>
        <taxon>Mycobacteriales</taxon>
        <taxon>Mycobacteriaceae</taxon>
        <taxon>Mycobacteroides</taxon>
    </lineage>
</organism>
<dbReference type="Proteomes" id="UP000179621">
    <property type="component" value="Unassembled WGS sequence"/>
</dbReference>